<organism evidence="3 4">
    <name type="scientific">Apodemus speciosus</name>
    <name type="common">Large Japanese field mouse</name>
    <dbReference type="NCBI Taxonomy" id="105296"/>
    <lineage>
        <taxon>Eukaryota</taxon>
        <taxon>Metazoa</taxon>
        <taxon>Chordata</taxon>
        <taxon>Craniata</taxon>
        <taxon>Vertebrata</taxon>
        <taxon>Euteleostomi</taxon>
        <taxon>Mammalia</taxon>
        <taxon>Eutheria</taxon>
        <taxon>Euarchontoglires</taxon>
        <taxon>Glires</taxon>
        <taxon>Rodentia</taxon>
        <taxon>Myomorpha</taxon>
        <taxon>Muroidea</taxon>
        <taxon>Muridae</taxon>
        <taxon>Murinae</taxon>
        <taxon>Apodemus</taxon>
    </lineage>
</organism>
<keyword evidence="4" id="KW-1185">Reference proteome</keyword>
<sequence length="826" mass="98331">MGKTCLQIKELKDKARALMIAENARMQEVNKGIYFSYPSRRHSCALVKITKPCVSKMIAHIEDVESKIQEHLTQFEASFEEWTSAIKGKEEDFGVSTPETEVYPEKAKHEKCPELKKRMETLLSEATHLIKSLETDRAEAEQALKQQKSRKKRISMKIDSWSIWKLQELPIAVQKEHEHFAKDIAELNSHLKDMTLKLEHLQEQKERLEKANAKLQKDIDYMLSHSILLEKKRKQELECLRERYRKKFEVMEKFRAVHEELKESVDECEDAKLRLKYMKEEDEKEIREELTSAASYEKELDKLSSLEAHYTTSIESVNLDIEGDEEAMSEVLRETQSTTNELANLKRTVDDLKKLFDQYCWKQRKYEQEYLEALSNFYSSKKAWDVELSNVSKDFKDLTSVCAAQSEENKRIQSEIENITDEIGESIKKKTELEDEIHTFVEMKIKNDNYLKQLYKQAYHTGAVYHLAKHKTDELEDKIAEVRRKFKTQPEGRPVQLSDIELQSQYLRSIIRQMDLQNDFRRWSGREEFLKKLIRSDIATGIDIQKRLYSIEEAQFVEMQEFIRRKALYNLALLEVEEPLKELEAEAVKIRMLHDIRKRKERVKRRVDATKKKLKRKSKKSRKELTKTEGRRSIIHQEIESAKGKTVVLQEKSKELSKEIKIMNVERTNYEDKLGKLQDEFMKLRFDREHVHGVYDHLTKQKQYCEERLFDEDRRFRRITDMRQSTLENIKQRQDDLLEENLRLANEYQSTQLVFLKEKEAYFNGYDRLLSLNFSLSDKKKLCQLQRRLDQKWQEYFRMLILYNESKLAKFQGDSQNSIQKILAVQ</sequence>
<evidence type="ECO:0000313" key="3">
    <source>
        <dbReference type="EMBL" id="GAB1301486.1"/>
    </source>
</evidence>
<feature type="coiled-coil region" evidence="1">
    <location>
        <begin position="184"/>
        <end position="221"/>
    </location>
</feature>
<feature type="compositionally biased region" description="Basic residues" evidence="2">
    <location>
        <begin position="612"/>
        <end position="622"/>
    </location>
</feature>
<feature type="coiled-coil region" evidence="1">
    <location>
        <begin position="328"/>
        <end position="355"/>
    </location>
</feature>
<evidence type="ECO:0000256" key="1">
    <source>
        <dbReference type="SAM" id="Coils"/>
    </source>
</evidence>
<feature type="coiled-coil region" evidence="1">
    <location>
        <begin position="116"/>
        <end position="157"/>
    </location>
</feature>
<name>A0ABQ0FQH9_APOSI</name>
<proteinExistence type="predicted"/>
<dbReference type="PANTHER" id="PTHR35088">
    <property type="entry name" value="COILED-COIL DOMAIN-CONTAINING PROTEIN 178"/>
    <property type="match status" value="1"/>
</dbReference>
<dbReference type="InterPro" id="IPR038826">
    <property type="entry name" value="CCDC178"/>
</dbReference>
<feature type="coiled-coil region" evidence="1">
    <location>
        <begin position="402"/>
        <end position="436"/>
    </location>
</feature>
<reference evidence="3 4" key="1">
    <citation type="submission" date="2024-08" db="EMBL/GenBank/DDBJ databases">
        <title>The draft genome of Apodemus speciosus.</title>
        <authorList>
            <person name="Nabeshima K."/>
            <person name="Suzuki S."/>
            <person name="Onuma M."/>
        </authorList>
    </citation>
    <scope>NUCLEOTIDE SEQUENCE [LARGE SCALE GENOMIC DNA]</scope>
    <source>
        <strain evidence="3">IB14-021</strain>
    </source>
</reference>
<feature type="region of interest" description="Disordered" evidence="2">
    <location>
        <begin position="606"/>
        <end position="630"/>
    </location>
</feature>
<accession>A0ABQ0FQH9</accession>
<protein>
    <submittedName>
        <fullName evidence="3">Coiled-coil domain-containing protein 178</fullName>
    </submittedName>
</protein>
<keyword evidence="1" id="KW-0175">Coiled coil</keyword>
<evidence type="ECO:0000313" key="4">
    <source>
        <dbReference type="Proteomes" id="UP001623349"/>
    </source>
</evidence>
<gene>
    <name evidence="3" type="ORF">APTSU1_001672400</name>
</gene>
<dbReference type="Proteomes" id="UP001623349">
    <property type="component" value="Unassembled WGS sequence"/>
</dbReference>
<feature type="coiled-coil region" evidence="1">
    <location>
        <begin position="251"/>
        <end position="299"/>
    </location>
</feature>
<dbReference type="EMBL" id="BAAFST010000018">
    <property type="protein sequence ID" value="GAB1301486.1"/>
    <property type="molecule type" value="Genomic_DNA"/>
</dbReference>
<dbReference type="PANTHER" id="PTHR35088:SF1">
    <property type="entry name" value="COILED-COIL DOMAIN-CONTAINING PROTEIN 178"/>
    <property type="match status" value="1"/>
</dbReference>
<comment type="caution">
    <text evidence="3">The sequence shown here is derived from an EMBL/GenBank/DDBJ whole genome shotgun (WGS) entry which is preliminary data.</text>
</comment>
<evidence type="ECO:0000256" key="2">
    <source>
        <dbReference type="SAM" id="MobiDB-lite"/>
    </source>
</evidence>